<gene>
    <name evidence="2" type="ORF">L195_g055809</name>
</gene>
<sequence length="95" mass="10724">MVLVRLALRKLLKCESIAAAGYWCESCQKNDEEINLRYIMVVRVSDASAEAYVSSFNDEAEKIILADEMDNLKSQEGEGNPYEIEAIYLDSTPLE</sequence>
<dbReference type="STRING" id="57577.A0A2K3KNE5"/>
<dbReference type="InterPro" id="IPR012340">
    <property type="entry name" value="NA-bd_OB-fold"/>
</dbReference>
<organism evidence="2 3">
    <name type="scientific">Trifolium pratense</name>
    <name type="common">Red clover</name>
    <dbReference type="NCBI Taxonomy" id="57577"/>
    <lineage>
        <taxon>Eukaryota</taxon>
        <taxon>Viridiplantae</taxon>
        <taxon>Streptophyta</taxon>
        <taxon>Embryophyta</taxon>
        <taxon>Tracheophyta</taxon>
        <taxon>Spermatophyta</taxon>
        <taxon>Magnoliopsida</taxon>
        <taxon>eudicotyledons</taxon>
        <taxon>Gunneridae</taxon>
        <taxon>Pentapetalae</taxon>
        <taxon>rosids</taxon>
        <taxon>fabids</taxon>
        <taxon>Fabales</taxon>
        <taxon>Fabaceae</taxon>
        <taxon>Papilionoideae</taxon>
        <taxon>50 kb inversion clade</taxon>
        <taxon>NPAAA clade</taxon>
        <taxon>Hologalegina</taxon>
        <taxon>IRL clade</taxon>
        <taxon>Trifolieae</taxon>
        <taxon>Trifolium</taxon>
    </lineage>
</organism>
<evidence type="ECO:0000313" key="2">
    <source>
        <dbReference type="EMBL" id="PNX67779.1"/>
    </source>
</evidence>
<reference evidence="2 3" key="1">
    <citation type="journal article" date="2014" name="Am. J. Bot.">
        <title>Genome assembly and annotation for red clover (Trifolium pratense; Fabaceae).</title>
        <authorList>
            <person name="Istvanek J."/>
            <person name="Jaros M."/>
            <person name="Krenek A."/>
            <person name="Repkova J."/>
        </authorList>
    </citation>
    <scope>NUCLEOTIDE SEQUENCE [LARGE SCALE GENOMIC DNA]</scope>
    <source>
        <strain evidence="3">cv. Tatra</strain>
        <tissue evidence="2">Young leaves</tissue>
    </source>
</reference>
<accession>A0A2K3KNE5</accession>
<name>A0A2K3KNE5_TRIPR</name>
<evidence type="ECO:0000259" key="1">
    <source>
        <dbReference type="Pfam" id="PF08646"/>
    </source>
</evidence>
<dbReference type="EMBL" id="ASHM01103157">
    <property type="protein sequence ID" value="PNX67779.1"/>
    <property type="molecule type" value="Genomic_DNA"/>
</dbReference>
<feature type="domain" description="Replication factor A C-terminal" evidence="1">
    <location>
        <begin position="20"/>
        <end position="79"/>
    </location>
</feature>
<evidence type="ECO:0000313" key="3">
    <source>
        <dbReference type="Proteomes" id="UP000236291"/>
    </source>
</evidence>
<dbReference type="SUPFAM" id="SSF50249">
    <property type="entry name" value="Nucleic acid-binding proteins"/>
    <property type="match status" value="1"/>
</dbReference>
<dbReference type="Proteomes" id="UP000236291">
    <property type="component" value="Unassembled WGS sequence"/>
</dbReference>
<dbReference type="GO" id="GO:0003677">
    <property type="term" value="F:DNA binding"/>
    <property type="evidence" value="ECO:0007669"/>
    <property type="project" value="UniProtKB-KW"/>
</dbReference>
<dbReference type="Gene3D" id="2.40.50.140">
    <property type="entry name" value="Nucleic acid-binding proteins"/>
    <property type="match status" value="1"/>
</dbReference>
<comment type="caution">
    <text evidence="2">The sequence shown here is derived from an EMBL/GenBank/DDBJ whole genome shotgun (WGS) entry which is preliminary data.</text>
</comment>
<keyword evidence="2" id="KW-0238">DNA-binding</keyword>
<proteinExistence type="predicted"/>
<dbReference type="Pfam" id="PF08646">
    <property type="entry name" value="Rep_fac-A_C"/>
    <property type="match status" value="1"/>
</dbReference>
<dbReference type="AlphaFoldDB" id="A0A2K3KNE5"/>
<dbReference type="InterPro" id="IPR013955">
    <property type="entry name" value="Rep_factor-A_C"/>
</dbReference>
<reference evidence="2 3" key="2">
    <citation type="journal article" date="2017" name="Front. Plant Sci.">
        <title>Gene Classification and Mining of Molecular Markers Useful in Red Clover (Trifolium pratense) Breeding.</title>
        <authorList>
            <person name="Istvanek J."/>
            <person name="Dluhosova J."/>
            <person name="Dluhos P."/>
            <person name="Patkova L."/>
            <person name="Nedelnik J."/>
            <person name="Repkova J."/>
        </authorList>
    </citation>
    <scope>NUCLEOTIDE SEQUENCE [LARGE SCALE GENOMIC DNA]</scope>
    <source>
        <strain evidence="3">cv. Tatra</strain>
        <tissue evidence="2">Young leaves</tissue>
    </source>
</reference>
<feature type="non-terminal residue" evidence="2">
    <location>
        <position position="95"/>
    </location>
</feature>
<protein>
    <submittedName>
        <fullName evidence="2">Replication protein A 70 kDa DNA-binding subunit</fullName>
    </submittedName>
</protein>